<dbReference type="EMBL" id="SCLC01000001">
    <property type="protein sequence ID" value="MBF4433211.1"/>
    <property type="molecule type" value="Genomic_DNA"/>
</dbReference>
<reference evidence="1" key="1">
    <citation type="journal article" date="2021" name="PeerJ">
        <title>Analysis of 44 Vibrio anguillarum genomes reveals high genetic diversity.</title>
        <authorList>
            <person name="Hansen M.J."/>
            <person name="Dalsgaard I."/>
        </authorList>
    </citation>
    <scope>NUCLEOTIDE SEQUENCE</scope>
    <source>
        <strain evidence="1">850617-1/1</strain>
    </source>
</reference>
<proteinExistence type="predicted"/>
<organism evidence="1 2">
    <name type="scientific">Vibrio anguillarum</name>
    <name type="common">Listonella anguillarum</name>
    <dbReference type="NCBI Taxonomy" id="55601"/>
    <lineage>
        <taxon>Bacteria</taxon>
        <taxon>Pseudomonadati</taxon>
        <taxon>Pseudomonadota</taxon>
        <taxon>Gammaproteobacteria</taxon>
        <taxon>Vibrionales</taxon>
        <taxon>Vibrionaceae</taxon>
        <taxon>Vibrio</taxon>
    </lineage>
</organism>
<dbReference type="Proteomes" id="UP000786185">
    <property type="component" value="Unassembled WGS sequence"/>
</dbReference>
<evidence type="ECO:0000313" key="2">
    <source>
        <dbReference type="Proteomes" id="UP000786185"/>
    </source>
</evidence>
<comment type="caution">
    <text evidence="1">The sequence shown here is derived from an EMBL/GenBank/DDBJ whole genome shotgun (WGS) entry which is preliminary data.</text>
</comment>
<accession>A0AAW4B6D0</accession>
<dbReference type="AlphaFoldDB" id="A0AAW4B6D0"/>
<name>A0AAW4B6D0_VIBAN</name>
<evidence type="ECO:0000313" key="1">
    <source>
        <dbReference type="EMBL" id="MBF4433211.1"/>
    </source>
</evidence>
<protein>
    <submittedName>
        <fullName evidence="1">Uncharacterized protein</fullName>
    </submittedName>
</protein>
<sequence length="75" mass="8651">MSCAIKTKNDHIHTPRDFRGGRHVFVNGNEIRYVIYADTKKGIVKYHPHPVRLKKGSDVVYTRTLKGLVTVEFIK</sequence>
<gene>
    <name evidence="1" type="ORF">ERJ77_01610</name>
</gene>